<evidence type="ECO:0008006" key="5">
    <source>
        <dbReference type="Google" id="ProtNLM"/>
    </source>
</evidence>
<evidence type="ECO:0000313" key="3">
    <source>
        <dbReference type="EMBL" id="SFF08639.1"/>
    </source>
</evidence>
<proteinExistence type="predicted"/>
<gene>
    <name evidence="3" type="ORF">SAMN05216378_5039</name>
</gene>
<dbReference type="RefSeq" id="WP_091189156.1">
    <property type="nucleotide sequence ID" value="NZ_FOMT01000005.1"/>
</dbReference>
<keyword evidence="2" id="KW-0732">Signal</keyword>
<organism evidence="3 4">
    <name type="scientific">Paenibacillus catalpae</name>
    <dbReference type="NCBI Taxonomy" id="1045775"/>
    <lineage>
        <taxon>Bacteria</taxon>
        <taxon>Bacillati</taxon>
        <taxon>Bacillota</taxon>
        <taxon>Bacilli</taxon>
        <taxon>Bacillales</taxon>
        <taxon>Paenibacillaceae</taxon>
        <taxon>Paenibacillus</taxon>
    </lineage>
</organism>
<protein>
    <recommendedName>
        <fullName evidence="5">Lipoprotein</fullName>
    </recommendedName>
</protein>
<dbReference type="AlphaFoldDB" id="A0A1I2FUZ0"/>
<feature type="compositionally biased region" description="Polar residues" evidence="1">
    <location>
        <begin position="27"/>
        <end position="51"/>
    </location>
</feature>
<evidence type="ECO:0000313" key="4">
    <source>
        <dbReference type="Proteomes" id="UP000198855"/>
    </source>
</evidence>
<feature type="compositionally biased region" description="Low complexity" evidence="1">
    <location>
        <begin position="57"/>
        <end position="69"/>
    </location>
</feature>
<reference evidence="4" key="1">
    <citation type="submission" date="2016-10" db="EMBL/GenBank/DDBJ databases">
        <authorList>
            <person name="Varghese N."/>
            <person name="Submissions S."/>
        </authorList>
    </citation>
    <scope>NUCLEOTIDE SEQUENCE [LARGE SCALE GENOMIC DNA]</scope>
    <source>
        <strain evidence="4">CGMCC 1.10784</strain>
    </source>
</reference>
<dbReference type="STRING" id="1045775.SAMN05216378_5039"/>
<sequence length="227" mass="24550">MIQFIRATKIIPAVAAVCMLAACSTGGNEPSSSSIPTTQNSNTIPTVSPVQSDGAVTETPTAAAESPASTEDRNSQAERPQTKSIDLRIGEQTATLQRGEAFSFYLFEGFDFDKTTGRLSLAANADYYVDIKRLPEGEDLKSLRESAQKELKAFGKVSDYSGELVEHPLGSADLYLQSSGVDGIRDYIVWTSESGENYLFRLNNPKGEESSAFAEKLWVSLSTVQGE</sequence>
<feature type="region of interest" description="Disordered" evidence="1">
    <location>
        <begin position="27"/>
        <end position="88"/>
    </location>
</feature>
<feature type="chain" id="PRO_5038346444" description="Lipoprotein" evidence="2">
    <location>
        <begin position="28"/>
        <end position="227"/>
    </location>
</feature>
<name>A0A1I2FUZ0_9BACL</name>
<accession>A0A1I2FUZ0</accession>
<evidence type="ECO:0000256" key="1">
    <source>
        <dbReference type="SAM" id="MobiDB-lite"/>
    </source>
</evidence>
<dbReference type="PROSITE" id="PS51257">
    <property type="entry name" value="PROKAR_LIPOPROTEIN"/>
    <property type="match status" value="1"/>
</dbReference>
<dbReference type="Proteomes" id="UP000198855">
    <property type="component" value="Unassembled WGS sequence"/>
</dbReference>
<evidence type="ECO:0000256" key="2">
    <source>
        <dbReference type="SAM" id="SignalP"/>
    </source>
</evidence>
<keyword evidence="4" id="KW-1185">Reference proteome</keyword>
<dbReference type="OrthoDB" id="2679709at2"/>
<dbReference type="EMBL" id="FOMT01000005">
    <property type="protein sequence ID" value="SFF08639.1"/>
    <property type="molecule type" value="Genomic_DNA"/>
</dbReference>
<feature type="signal peptide" evidence="2">
    <location>
        <begin position="1"/>
        <end position="27"/>
    </location>
</feature>